<dbReference type="EMBL" id="CP061800">
    <property type="protein sequence ID" value="QTA90206.1"/>
    <property type="molecule type" value="Genomic_DNA"/>
</dbReference>
<dbReference type="AlphaFoldDB" id="A0A975GQM8"/>
<dbReference type="KEGG" id="dmm:dnm_062670"/>
<evidence type="ECO:0000313" key="1">
    <source>
        <dbReference type="EMBL" id="QTA90206.1"/>
    </source>
</evidence>
<proteinExistence type="predicted"/>
<accession>A0A975GQM8</accession>
<reference evidence="1" key="1">
    <citation type="journal article" date="2021" name="Microb. Physiol.">
        <title>Proteogenomic Insights into the Physiology of Marine, Sulfate-Reducing, Filamentous Desulfonema limicola and Desulfonema magnum.</title>
        <authorList>
            <person name="Schnaars V."/>
            <person name="Wohlbrand L."/>
            <person name="Scheve S."/>
            <person name="Hinrichs C."/>
            <person name="Reinhardt R."/>
            <person name="Rabus R."/>
        </authorList>
    </citation>
    <scope>NUCLEOTIDE SEQUENCE</scope>
    <source>
        <strain evidence="1">4be13</strain>
    </source>
</reference>
<gene>
    <name evidence="1" type="ORF">dnm_062670</name>
</gene>
<dbReference type="Proteomes" id="UP000663722">
    <property type="component" value="Chromosome"/>
</dbReference>
<protein>
    <submittedName>
        <fullName evidence="1">Uncharacterized protein</fullName>
    </submittedName>
</protein>
<name>A0A975GQM8_9BACT</name>
<organism evidence="1 2">
    <name type="scientific">Desulfonema magnum</name>
    <dbReference type="NCBI Taxonomy" id="45655"/>
    <lineage>
        <taxon>Bacteria</taxon>
        <taxon>Pseudomonadati</taxon>
        <taxon>Thermodesulfobacteriota</taxon>
        <taxon>Desulfobacteria</taxon>
        <taxon>Desulfobacterales</taxon>
        <taxon>Desulfococcaceae</taxon>
        <taxon>Desulfonema</taxon>
    </lineage>
</organism>
<keyword evidence="2" id="KW-1185">Reference proteome</keyword>
<sequence>MKDALKNKKIRLKKTFFHFVVVRSGGVRASECRTVKDLFIFDHCLRHSYFSINNTG</sequence>
<evidence type="ECO:0000313" key="2">
    <source>
        <dbReference type="Proteomes" id="UP000663722"/>
    </source>
</evidence>